<protein>
    <recommendedName>
        <fullName evidence="3">ParB/Sulfiredoxin domain-containing protein</fullName>
    </recommendedName>
</protein>
<dbReference type="RefSeq" id="WP_068589056.1">
    <property type="nucleotide sequence ID" value="NZ_LRXL01000019.1"/>
</dbReference>
<dbReference type="AlphaFoldDB" id="A0A167JTM8"/>
<comment type="caution">
    <text evidence="1">The sequence shown here is derived from an EMBL/GenBank/DDBJ whole genome shotgun (WGS) entry which is preliminary data.</text>
</comment>
<evidence type="ECO:0008006" key="3">
    <source>
        <dbReference type="Google" id="ProtNLM"/>
    </source>
</evidence>
<evidence type="ECO:0000313" key="1">
    <source>
        <dbReference type="EMBL" id="OAB81036.1"/>
    </source>
</evidence>
<gene>
    <name evidence="1" type="ORF">ULVI_01885</name>
</gene>
<accession>A0A167JTM8</accession>
<dbReference type="EMBL" id="LRXL01000019">
    <property type="protein sequence ID" value="OAB81036.1"/>
    <property type="molecule type" value="Genomic_DNA"/>
</dbReference>
<name>A0A167JTM8_9FLAO</name>
<organism evidence="1 2">
    <name type="scientific">Cochleicola gelatinilyticus</name>
    <dbReference type="NCBI Taxonomy" id="1763537"/>
    <lineage>
        <taxon>Bacteria</taxon>
        <taxon>Pseudomonadati</taxon>
        <taxon>Bacteroidota</taxon>
        <taxon>Flavobacteriia</taxon>
        <taxon>Flavobacteriales</taxon>
        <taxon>Flavobacteriaceae</taxon>
        <taxon>Cochleicola</taxon>
    </lineage>
</organism>
<dbReference type="OrthoDB" id="5194822at2"/>
<evidence type="ECO:0000313" key="2">
    <source>
        <dbReference type="Proteomes" id="UP000077013"/>
    </source>
</evidence>
<proteinExistence type="predicted"/>
<keyword evidence="2" id="KW-1185">Reference proteome</keyword>
<dbReference type="Proteomes" id="UP000077013">
    <property type="component" value="Unassembled WGS sequence"/>
</dbReference>
<sequence length="464" mass="54584">MNKETRIKKIQEVIDKNKQNENLLKQEIMWEGKLEMKTVYNIPLEYLIYNKYNGRILSRTKSLEKQKHSIDAETKEGKEKIEQLLWDSKEVRNKKTEKSIEAFGQQKVGIITRDGIIIDGNRRAMLLNKIKKYDYFKAIVLPVTLEESPIEIEKLETTYQMGEDEKLRYNAIEKYLKAREILNKLKSNYSKDEAMAKIAEWMGESVSTIKGYLDVFNTMDQYLRHYDYDGIYTQLDDREDQFISLTNWVDNFYGGNSRKPFGGYTDFDVDDLKAIAFDYIRVKYEGKEFRLLAHGMSENHFFGNKEIWNSFSEAHFNQISNVEELEINFDSPDLKRHLDDRDAKFKNLVKDDFQDNVDRHNQKLEYNRAADKPEKGIKRSIESFDSINKGHKNFSNPEVQDLVEKLGNKVFDSLNRSSPTRILSHIISLLKNIEASNIPEDEIESLKEKTKEIQSLGYRLHKEL</sequence>
<dbReference type="STRING" id="1763537.ULVI_01885"/>
<reference evidence="1 2" key="1">
    <citation type="submission" date="2016-02" db="EMBL/GenBank/DDBJ databases">
        <title>Ulvibacter sp. LPB0005, isolated from Thais luteostoma.</title>
        <authorList>
            <person name="Shin S.-K."/>
            <person name="Yi H."/>
        </authorList>
    </citation>
    <scope>NUCLEOTIDE SEQUENCE [LARGE SCALE GENOMIC DNA]</scope>
    <source>
        <strain evidence="1 2">LPB0005</strain>
    </source>
</reference>